<dbReference type="SUPFAM" id="SSF52402">
    <property type="entry name" value="Adenine nucleotide alpha hydrolases-like"/>
    <property type="match status" value="1"/>
</dbReference>
<comment type="subcellular location">
    <subcellularLocation>
        <location evidence="1 8">Cytoplasm</location>
    </subcellularLocation>
</comment>
<dbReference type="InterPro" id="IPR014729">
    <property type="entry name" value="Rossmann-like_a/b/a_fold"/>
</dbReference>
<gene>
    <name evidence="8 11" type="primary">tilS</name>
    <name evidence="11" type="ORF">NCTC13093_01112</name>
</gene>
<dbReference type="Pfam" id="PF11734">
    <property type="entry name" value="TilS_C"/>
    <property type="match status" value="1"/>
</dbReference>
<feature type="domain" description="Lysidine-tRNA(Ile) synthetase C-terminal" evidence="10">
    <location>
        <begin position="351"/>
        <end position="399"/>
    </location>
</feature>
<organism evidence="11 12">
    <name type="scientific">Anaerobiospirillum thomasii</name>
    <dbReference type="NCBI Taxonomy" id="179995"/>
    <lineage>
        <taxon>Bacteria</taxon>
        <taxon>Pseudomonadati</taxon>
        <taxon>Pseudomonadota</taxon>
        <taxon>Gammaproteobacteria</taxon>
        <taxon>Aeromonadales</taxon>
        <taxon>Succinivibrionaceae</taxon>
        <taxon>Anaerobiospirillum</taxon>
    </lineage>
</organism>
<keyword evidence="3 8" id="KW-0436">Ligase</keyword>
<dbReference type="InterPro" id="IPR011063">
    <property type="entry name" value="TilS/TtcA_N"/>
</dbReference>
<keyword evidence="4 8" id="KW-0819">tRNA processing</keyword>
<dbReference type="Proteomes" id="UP000250086">
    <property type="component" value="Unassembled WGS sequence"/>
</dbReference>
<reference evidence="11 12" key="1">
    <citation type="submission" date="2018-06" db="EMBL/GenBank/DDBJ databases">
        <authorList>
            <consortium name="Pathogen Informatics"/>
            <person name="Doyle S."/>
        </authorList>
    </citation>
    <scope>NUCLEOTIDE SEQUENCE [LARGE SCALE GENOMIC DNA]</scope>
    <source>
        <strain evidence="11 12">NCTC13093</strain>
    </source>
</reference>
<name>A0A2X0WT65_9GAMM</name>
<keyword evidence="6 8" id="KW-0067">ATP-binding</keyword>
<dbReference type="InterPro" id="IPR012796">
    <property type="entry name" value="Lysidine-tRNA-synth_C"/>
</dbReference>
<dbReference type="GO" id="GO:0005737">
    <property type="term" value="C:cytoplasm"/>
    <property type="evidence" value="ECO:0007669"/>
    <property type="project" value="UniProtKB-SubCell"/>
</dbReference>
<dbReference type="GO" id="GO:0032267">
    <property type="term" value="F:tRNA(Ile)-lysidine synthase activity"/>
    <property type="evidence" value="ECO:0007669"/>
    <property type="project" value="UniProtKB-EC"/>
</dbReference>
<evidence type="ECO:0000256" key="7">
    <source>
        <dbReference type="ARBA" id="ARBA00048539"/>
    </source>
</evidence>
<dbReference type="EC" id="6.3.4.19" evidence="8"/>
<dbReference type="InterPro" id="IPR012795">
    <property type="entry name" value="tRNA_Ile_lys_synt_N"/>
</dbReference>
<evidence type="ECO:0000313" key="11">
    <source>
        <dbReference type="EMBL" id="SPT69732.1"/>
    </source>
</evidence>
<comment type="catalytic activity">
    <reaction evidence="7 8">
        <text>cytidine(34) in tRNA(Ile2) + L-lysine + ATP = lysidine(34) in tRNA(Ile2) + AMP + diphosphate + H(+)</text>
        <dbReference type="Rhea" id="RHEA:43744"/>
        <dbReference type="Rhea" id="RHEA-COMP:10625"/>
        <dbReference type="Rhea" id="RHEA-COMP:10670"/>
        <dbReference type="ChEBI" id="CHEBI:15378"/>
        <dbReference type="ChEBI" id="CHEBI:30616"/>
        <dbReference type="ChEBI" id="CHEBI:32551"/>
        <dbReference type="ChEBI" id="CHEBI:33019"/>
        <dbReference type="ChEBI" id="CHEBI:82748"/>
        <dbReference type="ChEBI" id="CHEBI:83665"/>
        <dbReference type="ChEBI" id="CHEBI:456215"/>
        <dbReference type="EC" id="6.3.4.19"/>
    </reaction>
</comment>
<evidence type="ECO:0000259" key="9">
    <source>
        <dbReference type="Pfam" id="PF01171"/>
    </source>
</evidence>
<proteinExistence type="inferred from homology"/>
<evidence type="ECO:0000256" key="1">
    <source>
        <dbReference type="ARBA" id="ARBA00004496"/>
    </source>
</evidence>
<dbReference type="InterPro" id="IPR012094">
    <property type="entry name" value="tRNA_Ile_lys_synt"/>
</dbReference>
<evidence type="ECO:0000256" key="8">
    <source>
        <dbReference type="HAMAP-Rule" id="MF_01161"/>
    </source>
</evidence>
<dbReference type="GO" id="GO:0006400">
    <property type="term" value="P:tRNA modification"/>
    <property type="evidence" value="ECO:0007669"/>
    <property type="project" value="UniProtKB-UniRule"/>
</dbReference>
<evidence type="ECO:0000256" key="6">
    <source>
        <dbReference type="ARBA" id="ARBA00022840"/>
    </source>
</evidence>
<dbReference type="Gene3D" id="3.40.50.620">
    <property type="entry name" value="HUPs"/>
    <property type="match status" value="1"/>
</dbReference>
<dbReference type="SUPFAM" id="SSF56037">
    <property type="entry name" value="PheT/TilS domain"/>
    <property type="match status" value="1"/>
</dbReference>
<dbReference type="SUPFAM" id="SSF82829">
    <property type="entry name" value="MesJ substrate recognition domain-like"/>
    <property type="match status" value="1"/>
</dbReference>
<evidence type="ECO:0000313" key="12">
    <source>
        <dbReference type="Proteomes" id="UP000250086"/>
    </source>
</evidence>
<dbReference type="CDD" id="cd01992">
    <property type="entry name" value="TilS_N"/>
    <property type="match status" value="1"/>
</dbReference>
<evidence type="ECO:0000259" key="10">
    <source>
        <dbReference type="Pfam" id="PF11734"/>
    </source>
</evidence>
<dbReference type="NCBIfam" id="TIGR02433">
    <property type="entry name" value="lysidine_TilS_C"/>
    <property type="match status" value="1"/>
</dbReference>
<evidence type="ECO:0000256" key="2">
    <source>
        <dbReference type="ARBA" id="ARBA00022490"/>
    </source>
</evidence>
<dbReference type="EMBL" id="UAPV01000001">
    <property type="protein sequence ID" value="SPT69732.1"/>
    <property type="molecule type" value="Genomic_DNA"/>
</dbReference>
<dbReference type="PANTHER" id="PTHR43033:SF1">
    <property type="entry name" value="TRNA(ILE)-LYSIDINE SYNTHASE-RELATED"/>
    <property type="match status" value="1"/>
</dbReference>
<evidence type="ECO:0000256" key="5">
    <source>
        <dbReference type="ARBA" id="ARBA00022741"/>
    </source>
</evidence>
<comment type="similarity">
    <text evidence="8">Belongs to the tRNA(Ile)-lysidine synthase family.</text>
</comment>
<sequence>MGLSGGSDSTLALLVAVRMRSYNSAFEVLAVHCIHGLDASDPIWLEHCTRLCERLDVPLVTPKLNIVYGGGISPEDSSRKERYAALLANLKDNGYLLLGHQADDQVENFLLALKRGSGPYGLSGMRQIIKDERGTILRPLLSINKKTIEQIIEALGFNFVFDESNEYLKFERNFIRLKVLPLMRKRFAGVDRAILRSSYLCALEHDLAMRYAKDKAVSCICDNTLSIDALPLEDKALATCIMRLFIEQYAKMPPDLNIIEDALKLCAISNDQEALIVIEKDLYLRRYLKKLYITKDYIMPDPGIYTLKAGDELHLGSFVYKLCVLSDAMAECEDSECLVANDSVDLDFTYTGKTRLKPLKRVHSREMKKLFGEYEVPHFMRKSHPVVMHNGIALGLGSLFTCHRDNYRYYLKIRCDNELVKRSCL</sequence>
<dbReference type="Pfam" id="PF01171">
    <property type="entry name" value="ATP_bind_3"/>
    <property type="match status" value="1"/>
</dbReference>
<protein>
    <recommendedName>
        <fullName evidence="8">tRNA(Ile)-lysidine synthase</fullName>
        <ecNumber evidence="8">6.3.4.19</ecNumber>
    </recommendedName>
    <alternativeName>
        <fullName evidence="8">tRNA(Ile)-2-lysyl-cytidine synthase</fullName>
    </alternativeName>
    <alternativeName>
        <fullName evidence="8">tRNA(Ile)-lysidine synthetase</fullName>
    </alternativeName>
</protein>
<comment type="domain">
    <text evidence="8">The N-terminal region contains the highly conserved SGGXDS motif, predicted to be a P-loop motif involved in ATP binding.</text>
</comment>
<evidence type="ECO:0000256" key="4">
    <source>
        <dbReference type="ARBA" id="ARBA00022694"/>
    </source>
</evidence>
<evidence type="ECO:0000256" key="3">
    <source>
        <dbReference type="ARBA" id="ARBA00022598"/>
    </source>
</evidence>
<dbReference type="HAMAP" id="MF_01161">
    <property type="entry name" value="tRNA_Ile_lys_synt"/>
    <property type="match status" value="1"/>
</dbReference>
<dbReference type="NCBIfam" id="TIGR02432">
    <property type="entry name" value="lysidine_TilS_N"/>
    <property type="match status" value="1"/>
</dbReference>
<keyword evidence="5 8" id="KW-0547">Nucleotide-binding</keyword>
<keyword evidence="12" id="KW-1185">Reference proteome</keyword>
<feature type="domain" description="tRNA(Ile)-lysidine/2-thiocytidine synthase N-terminal" evidence="9">
    <location>
        <begin position="2"/>
        <end position="176"/>
    </location>
</feature>
<accession>A0A2X0WT65</accession>
<dbReference type="PANTHER" id="PTHR43033">
    <property type="entry name" value="TRNA(ILE)-LYSIDINE SYNTHASE-RELATED"/>
    <property type="match status" value="1"/>
</dbReference>
<comment type="function">
    <text evidence="8">Ligates lysine onto the cytidine present at position 34 of the AUA codon-specific tRNA(Ile) that contains the anticodon CAU, in an ATP-dependent manner. Cytidine is converted to lysidine, thus changing the amino acid specificity of the tRNA from methionine to isoleucine.</text>
</comment>
<dbReference type="GO" id="GO:0005524">
    <property type="term" value="F:ATP binding"/>
    <property type="evidence" value="ECO:0007669"/>
    <property type="project" value="UniProtKB-UniRule"/>
</dbReference>
<keyword evidence="2 8" id="KW-0963">Cytoplasm</keyword>
<feature type="binding site" evidence="8">
    <location>
        <begin position="4"/>
        <end position="9"/>
    </location>
    <ligand>
        <name>ATP</name>
        <dbReference type="ChEBI" id="CHEBI:30616"/>
    </ligand>
</feature>
<dbReference type="AlphaFoldDB" id="A0A2X0WT65"/>